<keyword evidence="1" id="KW-1133">Transmembrane helix</keyword>
<feature type="transmembrane region" description="Helical" evidence="1">
    <location>
        <begin position="30"/>
        <end position="47"/>
    </location>
</feature>
<evidence type="ECO:0000256" key="1">
    <source>
        <dbReference type="SAM" id="Phobius"/>
    </source>
</evidence>
<evidence type="ECO:0000313" key="3">
    <source>
        <dbReference type="Proteomes" id="UP001229421"/>
    </source>
</evidence>
<keyword evidence="1" id="KW-0812">Transmembrane</keyword>
<organism evidence="2 3">
    <name type="scientific">Tagetes erecta</name>
    <name type="common">African marigold</name>
    <dbReference type="NCBI Taxonomy" id="13708"/>
    <lineage>
        <taxon>Eukaryota</taxon>
        <taxon>Viridiplantae</taxon>
        <taxon>Streptophyta</taxon>
        <taxon>Embryophyta</taxon>
        <taxon>Tracheophyta</taxon>
        <taxon>Spermatophyta</taxon>
        <taxon>Magnoliopsida</taxon>
        <taxon>eudicotyledons</taxon>
        <taxon>Gunneridae</taxon>
        <taxon>Pentapetalae</taxon>
        <taxon>asterids</taxon>
        <taxon>campanulids</taxon>
        <taxon>Asterales</taxon>
        <taxon>Asteraceae</taxon>
        <taxon>Asteroideae</taxon>
        <taxon>Heliantheae alliance</taxon>
        <taxon>Tageteae</taxon>
        <taxon>Tagetes</taxon>
    </lineage>
</organism>
<sequence length="245" mass="28242">MDSYRLIDVIKVETANAIARYNRFKLMSKTFIAIEVLVAFALVSWLLNHLPTVYKLFDECFYACSCFVVNLNQHVVFLVGNVIVVVCYVLSGTNELENGSHVLDDNKQFEIVRVRSVRDRKIRNTSELSESDSSIEQPVEDEIVGSDNMNLKMKTDETDAETAIKQAVKQIERFRRTQSVKLNREISTKVGRELRRSVTERRRSVDAAAGDGEWKKVERLSDEEFKLVVEAFIYKQQSFLKKQSM</sequence>
<comment type="caution">
    <text evidence="2">The sequence shown here is derived from an EMBL/GenBank/DDBJ whole genome shotgun (WGS) entry which is preliminary data.</text>
</comment>
<evidence type="ECO:0000313" key="2">
    <source>
        <dbReference type="EMBL" id="KAK1422254.1"/>
    </source>
</evidence>
<dbReference type="EMBL" id="JAUHHV010000006">
    <property type="protein sequence ID" value="KAK1422254.1"/>
    <property type="molecule type" value="Genomic_DNA"/>
</dbReference>
<dbReference type="PANTHER" id="PTHR33640:SF30">
    <property type="entry name" value="DUF4408 DOMAIN-CONTAINING PROTEIN"/>
    <property type="match status" value="1"/>
</dbReference>
<name>A0AAD8NV77_TARER</name>
<accession>A0AAD8NV77</accession>
<dbReference type="AlphaFoldDB" id="A0AAD8NV77"/>
<dbReference type="Proteomes" id="UP001229421">
    <property type="component" value="Unassembled WGS sequence"/>
</dbReference>
<dbReference type="PANTHER" id="PTHR33640">
    <property type="entry name" value="TRANSMEMBRANE PROTEIN"/>
    <property type="match status" value="1"/>
</dbReference>
<protein>
    <submittedName>
        <fullName evidence="2">Uncharacterized protein</fullName>
    </submittedName>
</protein>
<reference evidence="2" key="1">
    <citation type="journal article" date="2023" name="bioRxiv">
        <title>Improved chromosome-level genome assembly for marigold (Tagetes erecta).</title>
        <authorList>
            <person name="Jiang F."/>
            <person name="Yuan L."/>
            <person name="Wang S."/>
            <person name="Wang H."/>
            <person name="Xu D."/>
            <person name="Wang A."/>
            <person name="Fan W."/>
        </authorList>
    </citation>
    <scope>NUCLEOTIDE SEQUENCE</scope>
    <source>
        <strain evidence="2">WSJ</strain>
        <tissue evidence="2">Leaf</tissue>
    </source>
</reference>
<proteinExistence type="predicted"/>
<keyword evidence="3" id="KW-1185">Reference proteome</keyword>
<feature type="transmembrane region" description="Helical" evidence="1">
    <location>
        <begin position="67"/>
        <end position="90"/>
    </location>
</feature>
<keyword evidence="1" id="KW-0472">Membrane</keyword>
<gene>
    <name evidence="2" type="ORF">QVD17_25234</name>
</gene>